<name>H2YCJ3_CIOSA</name>
<keyword evidence="1" id="KW-0472">Membrane</keyword>
<dbReference type="HOGENOM" id="CLU_1590133_0_0_1"/>
<organism evidence="2 3">
    <name type="scientific">Ciona savignyi</name>
    <name type="common">Pacific transparent sea squirt</name>
    <dbReference type="NCBI Taxonomy" id="51511"/>
    <lineage>
        <taxon>Eukaryota</taxon>
        <taxon>Metazoa</taxon>
        <taxon>Chordata</taxon>
        <taxon>Tunicata</taxon>
        <taxon>Ascidiacea</taxon>
        <taxon>Phlebobranchia</taxon>
        <taxon>Cionidae</taxon>
        <taxon>Ciona</taxon>
    </lineage>
</organism>
<keyword evidence="3" id="KW-1185">Reference proteome</keyword>
<evidence type="ECO:0000256" key="1">
    <source>
        <dbReference type="SAM" id="Phobius"/>
    </source>
</evidence>
<reference evidence="3" key="1">
    <citation type="submission" date="2003-08" db="EMBL/GenBank/DDBJ databases">
        <authorList>
            <person name="Birren B."/>
            <person name="Nusbaum C."/>
            <person name="Abebe A."/>
            <person name="Abouelleil A."/>
            <person name="Adekoya E."/>
            <person name="Ait-zahra M."/>
            <person name="Allen N."/>
            <person name="Allen T."/>
            <person name="An P."/>
            <person name="Anderson M."/>
            <person name="Anderson S."/>
            <person name="Arachchi H."/>
            <person name="Armbruster J."/>
            <person name="Bachantsang P."/>
            <person name="Baldwin J."/>
            <person name="Barry A."/>
            <person name="Bayul T."/>
            <person name="Blitshsteyn B."/>
            <person name="Bloom T."/>
            <person name="Blye J."/>
            <person name="Boguslavskiy L."/>
            <person name="Borowsky M."/>
            <person name="Boukhgalter B."/>
            <person name="Brunache A."/>
            <person name="Butler J."/>
            <person name="Calixte N."/>
            <person name="Calvo S."/>
            <person name="Camarata J."/>
            <person name="Campo K."/>
            <person name="Chang J."/>
            <person name="Cheshatsang Y."/>
            <person name="Citroen M."/>
            <person name="Collymore A."/>
            <person name="Considine T."/>
            <person name="Cook A."/>
            <person name="Cooke P."/>
            <person name="Corum B."/>
            <person name="Cuomo C."/>
            <person name="David R."/>
            <person name="Dawoe T."/>
            <person name="Degray S."/>
            <person name="Dodge S."/>
            <person name="Dooley K."/>
            <person name="Dorje P."/>
            <person name="Dorjee K."/>
            <person name="Dorris L."/>
            <person name="Duffey N."/>
            <person name="Dupes A."/>
            <person name="Elkins T."/>
            <person name="Engels R."/>
            <person name="Erickson J."/>
            <person name="Farina A."/>
            <person name="Faro S."/>
            <person name="Ferreira P."/>
            <person name="Fischer H."/>
            <person name="Fitzgerald M."/>
            <person name="Foley K."/>
            <person name="Gage D."/>
            <person name="Galagan J."/>
            <person name="Gearin G."/>
            <person name="Gnerre S."/>
            <person name="Gnirke A."/>
            <person name="Goyette A."/>
            <person name="Graham J."/>
            <person name="Grandbois E."/>
            <person name="Gyaltsen K."/>
            <person name="Hafez N."/>
            <person name="Hagopian D."/>
            <person name="Hagos B."/>
            <person name="Hall J."/>
            <person name="Hatcher B."/>
            <person name="Heller A."/>
            <person name="Higgins H."/>
            <person name="Honan T."/>
            <person name="Horn A."/>
            <person name="Houde N."/>
            <person name="Hughes L."/>
            <person name="Hulme W."/>
            <person name="Husby E."/>
            <person name="Iliev I."/>
            <person name="Jaffe D."/>
            <person name="Jones C."/>
            <person name="Kamal M."/>
            <person name="Kamat A."/>
            <person name="Kamvysselis M."/>
            <person name="Karlsson E."/>
            <person name="Kells C."/>
            <person name="Kieu A."/>
            <person name="Kisner P."/>
            <person name="Kodira C."/>
            <person name="Kulbokas E."/>
            <person name="Labutti K."/>
            <person name="Lama D."/>
            <person name="Landers T."/>
            <person name="Leger J."/>
            <person name="Levine S."/>
            <person name="Lewis D."/>
            <person name="Lewis T."/>
            <person name="Lindblad-toh K."/>
            <person name="Liu X."/>
            <person name="Lokyitsang T."/>
            <person name="Lokyitsang Y."/>
            <person name="Lucien O."/>
            <person name="Lui A."/>
            <person name="Ma L.J."/>
            <person name="Mabbitt R."/>
            <person name="Macdonald J."/>
            <person name="Maclean C."/>
            <person name="Major J."/>
            <person name="Manning J."/>
            <person name="Marabella R."/>
            <person name="Maru K."/>
            <person name="Matthews C."/>
            <person name="Mauceli E."/>
            <person name="Mccarthy M."/>
            <person name="Mcdonough S."/>
            <person name="Mcghee T."/>
            <person name="Meldrim J."/>
            <person name="Meneus L."/>
            <person name="Mesirov J."/>
            <person name="Mihalev A."/>
            <person name="Mihova T."/>
            <person name="Mikkelsen T."/>
            <person name="Mlenga V."/>
            <person name="Moru K."/>
            <person name="Mozes J."/>
            <person name="Mulrain L."/>
            <person name="Munson G."/>
            <person name="Naylor J."/>
            <person name="Newes C."/>
            <person name="Nguyen C."/>
            <person name="Nguyen N."/>
            <person name="Nguyen T."/>
            <person name="Nicol R."/>
            <person name="Nielsen C."/>
            <person name="Nizzari M."/>
            <person name="Norbu C."/>
            <person name="Norbu N."/>
            <person name="O'donnell P."/>
            <person name="Okoawo O."/>
            <person name="O'leary S."/>
            <person name="Omotosho B."/>
            <person name="O'neill K."/>
            <person name="Osman S."/>
            <person name="Parker S."/>
            <person name="Perrin D."/>
            <person name="Phunkhang P."/>
            <person name="Piqani B."/>
            <person name="Purcell S."/>
            <person name="Rachupka T."/>
            <person name="Ramasamy U."/>
            <person name="Rameau R."/>
            <person name="Ray V."/>
            <person name="Raymond C."/>
            <person name="Retta R."/>
            <person name="Richardson S."/>
            <person name="Rise C."/>
            <person name="Rodriguez J."/>
            <person name="Rogers J."/>
            <person name="Rogov P."/>
            <person name="Rutman M."/>
            <person name="Schupbach R."/>
            <person name="Seaman C."/>
            <person name="Settipalli S."/>
            <person name="Sharpe T."/>
            <person name="Sheridan J."/>
            <person name="Sherpa N."/>
            <person name="Shi J."/>
            <person name="Smirnov S."/>
            <person name="Smith C."/>
            <person name="Sougnez C."/>
            <person name="Spencer B."/>
            <person name="Stalker J."/>
            <person name="Stange-thomann N."/>
            <person name="Stavropoulos S."/>
            <person name="Stetson K."/>
            <person name="Stone C."/>
            <person name="Stone S."/>
            <person name="Stubbs M."/>
            <person name="Talamas J."/>
            <person name="Tchuinga P."/>
            <person name="Tenzing P."/>
            <person name="Tesfaye S."/>
            <person name="Theodore J."/>
            <person name="Thoulutsang Y."/>
            <person name="Topham K."/>
            <person name="Towey S."/>
            <person name="Tsamla T."/>
            <person name="Tsomo N."/>
            <person name="Vallee D."/>
            <person name="Vassiliev H."/>
            <person name="Venkataraman V."/>
            <person name="Vinson J."/>
            <person name="Vo A."/>
            <person name="Wade C."/>
            <person name="Wang S."/>
            <person name="Wangchuk T."/>
            <person name="Wangdi T."/>
            <person name="Whittaker C."/>
            <person name="Wilkinson J."/>
            <person name="Wu Y."/>
            <person name="Wyman D."/>
            <person name="Yadav S."/>
            <person name="Yang S."/>
            <person name="Yang X."/>
            <person name="Yeager S."/>
            <person name="Yee E."/>
            <person name="Young G."/>
            <person name="Zainoun J."/>
            <person name="Zembeck L."/>
            <person name="Zimmer A."/>
            <person name="Zody M."/>
            <person name="Lander E."/>
        </authorList>
    </citation>
    <scope>NUCLEOTIDE SEQUENCE [LARGE SCALE GENOMIC DNA]</scope>
</reference>
<dbReference type="Proteomes" id="UP000007875">
    <property type="component" value="Unassembled WGS sequence"/>
</dbReference>
<dbReference type="GeneTree" id="ENSGT00940000171550"/>
<evidence type="ECO:0000313" key="3">
    <source>
        <dbReference type="Proteomes" id="UP000007875"/>
    </source>
</evidence>
<dbReference type="Ensembl" id="ENSCSAVT00000003086.1">
    <property type="protein sequence ID" value="ENSCSAVP00000003041.1"/>
    <property type="gene ID" value="ENSCSAVG00000001802.1"/>
</dbReference>
<reference evidence="2" key="3">
    <citation type="submission" date="2025-09" db="UniProtKB">
        <authorList>
            <consortium name="Ensembl"/>
        </authorList>
    </citation>
    <scope>IDENTIFICATION</scope>
</reference>
<sequence>MSKLYQRKVINIIRLILVLVISTLYLYADDLQSYINWVWSILRSKWWYQSVYNETAAVQIYSVIAFVPFRIMNYLNIGTKYKIPNAGSYENTPVVDILMESFEYSWPLVILDTFHVKHYVGVAGEVVGRKRRNWIQVTRELPVDPPLLGDMVRHLVVALVLYDLAFFL</sequence>
<reference evidence="2" key="2">
    <citation type="submission" date="2025-08" db="UniProtKB">
        <authorList>
            <consortium name="Ensembl"/>
        </authorList>
    </citation>
    <scope>IDENTIFICATION</scope>
</reference>
<feature type="transmembrane region" description="Helical" evidence="1">
    <location>
        <begin position="12"/>
        <end position="28"/>
    </location>
</feature>
<keyword evidence="1" id="KW-1133">Transmembrane helix</keyword>
<feature type="transmembrane region" description="Helical" evidence="1">
    <location>
        <begin position="56"/>
        <end position="75"/>
    </location>
</feature>
<dbReference type="STRING" id="51511.ENSCSAVP00000003041"/>
<dbReference type="AlphaFoldDB" id="H2YCJ3"/>
<accession>H2YCJ3</accession>
<protein>
    <submittedName>
        <fullName evidence="2">Uncharacterized protein</fullName>
    </submittedName>
</protein>
<evidence type="ECO:0000313" key="2">
    <source>
        <dbReference type="Ensembl" id="ENSCSAVP00000003041.1"/>
    </source>
</evidence>
<dbReference type="InParanoid" id="H2YCJ3"/>
<keyword evidence="1" id="KW-0812">Transmembrane</keyword>
<proteinExistence type="predicted"/>